<dbReference type="InterPro" id="IPR002716">
    <property type="entry name" value="PIN_dom"/>
</dbReference>
<gene>
    <name evidence="2" type="ORF">C8P65_11127</name>
</gene>
<dbReference type="SMART" id="SM00670">
    <property type="entry name" value="PINc"/>
    <property type="match status" value="1"/>
</dbReference>
<feature type="domain" description="PIN" evidence="1">
    <location>
        <begin position="2"/>
        <end position="113"/>
    </location>
</feature>
<dbReference type="RefSeq" id="WP_107782491.1">
    <property type="nucleotide sequence ID" value="NZ_CAUTFX010000130.1"/>
</dbReference>
<dbReference type="GeneID" id="84581142"/>
<dbReference type="NCBIfam" id="TIGR00305">
    <property type="entry name" value="putative toxin-antitoxin system toxin component, PIN family"/>
    <property type="match status" value="1"/>
</dbReference>
<organism evidence="2 3">
    <name type="scientific">Capnocytophaga leadbetteri</name>
    <dbReference type="NCBI Taxonomy" id="327575"/>
    <lineage>
        <taxon>Bacteria</taxon>
        <taxon>Pseudomonadati</taxon>
        <taxon>Bacteroidota</taxon>
        <taxon>Flavobacteriia</taxon>
        <taxon>Flavobacteriales</taxon>
        <taxon>Flavobacteriaceae</taxon>
        <taxon>Capnocytophaga</taxon>
    </lineage>
</organism>
<proteinExistence type="predicted"/>
<dbReference type="Pfam" id="PF13470">
    <property type="entry name" value="PIN_3"/>
    <property type="match status" value="1"/>
</dbReference>
<dbReference type="SUPFAM" id="SSF88723">
    <property type="entry name" value="PIN domain-like"/>
    <property type="match status" value="1"/>
</dbReference>
<evidence type="ECO:0000313" key="2">
    <source>
        <dbReference type="EMBL" id="PTX05569.1"/>
    </source>
</evidence>
<dbReference type="EMBL" id="QBKG01000011">
    <property type="protein sequence ID" value="PTX05569.1"/>
    <property type="molecule type" value="Genomic_DNA"/>
</dbReference>
<accession>A0A2T5XT42</accession>
<evidence type="ECO:0000313" key="3">
    <source>
        <dbReference type="Proteomes" id="UP000243985"/>
    </source>
</evidence>
<evidence type="ECO:0000259" key="1">
    <source>
        <dbReference type="SMART" id="SM00670"/>
    </source>
</evidence>
<dbReference type="Proteomes" id="UP000243985">
    <property type="component" value="Unassembled WGS sequence"/>
</dbReference>
<dbReference type="InterPro" id="IPR029060">
    <property type="entry name" value="PIN-like_dom_sf"/>
</dbReference>
<dbReference type="PANTHER" id="PTHR34610:SF3">
    <property type="entry name" value="SSL7007 PROTEIN"/>
    <property type="match status" value="1"/>
</dbReference>
<comment type="caution">
    <text evidence="2">The sequence shown here is derived from an EMBL/GenBank/DDBJ whole genome shotgun (WGS) entry which is preliminary data.</text>
</comment>
<dbReference type="PANTHER" id="PTHR34610">
    <property type="entry name" value="SSL7007 PROTEIN"/>
    <property type="match status" value="1"/>
</dbReference>
<protein>
    <submittedName>
        <fullName evidence="2">Putative PIN family toxin of toxin-antitoxin system</fullName>
    </submittedName>
</protein>
<sequence>MKKIIIDTNIWISAFLKTPYDIFNLITNNNLKVFACKELRNEIKEVMSRKKFEKFFSKEDIDNALILFDNLTETVDLQTCFLGCPDVNDDYLFALAKQTGSVFLITGDKILLNFKTDFVYTISLTDFKNILPLLSINYEK</sequence>
<reference evidence="2 3" key="1">
    <citation type="submission" date="2018-04" db="EMBL/GenBank/DDBJ databases">
        <title>Genomic Encyclopedia of Archaeal and Bacterial Type Strains, Phase II (KMG-II): from individual species to whole genera.</title>
        <authorList>
            <person name="Goeker M."/>
        </authorList>
    </citation>
    <scope>NUCLEOTIDE SEQUENCE [LARGE SCALE GENOMIC DNA]</scope>
    <source>
        <strain evidence="2 3">DSM 22902</strain>
    </source>
</reference>
<name>A0A2T5XT42_9FLAO</name>
<dbReference type="AlphaFoldDB" id="A0A2T5XT42"/>
<dbReference type="Gene3D" id="3.40.50.1010">
    <property type="entry name" value="5'-nuclease"/>
    <property type="match status" value="1"/>
</dbReference>
<dbReference type="InterPro" id="IPR002850">
    <property type="entry name" value="PIN_toxin-like"/>
</dbReference>